<keyword evidence="4 7" id="KW-0378">Hydrolase</keyword>
<dbReference type="GO" id="GO:0005737">
    <property type="term" value="C:cytoplasm"/>
    <property type="evidence" value="ECO:0007669"/>
    <property type="project" value="UniProtKB-SubCell"/>
</dbReference>
<evidence type="ECO:0000256" key="6">
    <source>
        <dbReference type="ARBA" id="ARBA00023134"/>
    </source>
</evidence>
<evidence type="ECO:0000256" key="2">
    <source>
        <dbReference type="ARBA" id="ARBA00022490"/>
    </source>
</evidence>
<dbReference type="NCBIfam" id="TIGR02729">
    <property type="entry name" value="Obg_CgtA"/>
    <property type="match status" value="1"/>
</dbReference>
<keyword evidence="2 7" id="KW-0963">Cytoplasm</keyword>
<comment type="subunit">
    <text evidence="7">Monomer.</text>
</comment>
<dbReference type="Gene3D" id="3.40.50.300">
    <property type="entry name" value="P-loop containing nucleotide triphosphate hydrolases"/>
    <property type="match status" value="1"/>
</dbReference>
<comment type="caution">
    <text evidence="10">The sequence shown here is derived from an EMBL/GenBank/DDBJ whole genome shotgun (WGS) entry which is preliminary data.</text>
</comment>
<dbReference type="PIRSF" id="PIRSF002401">
    <property type="entry name" value="GTP_bd_Obg/CgtA"/>
    <property type="match status" value="1"/>
</dbReference>
<evidence type="ECO:0000256" key="4">
    <source>
        <dbReference type="ARBA" id="ARBA00022801"/>
    </source>
</evidence>
<dbReference type="GO" id="GO:0042254">
    <property type="term" value="P:ribosome biogenesis"/>
    <property type="evidence" value="ECO:0007669"/>
    <property type="project" value="UniProtKB-UniRule"/>
</dbReference>
<reference evidence="10 11" key="1">
    <citation type="submission" date="2017-09" db="EMBL/GenBank/DDBJ databases">
        <title>Depth-based differentiation of microbial function through sediment-hosted aquifers and enrichment of novel symbionts in the deep terrestrial subsurface.</title>
        <authorList>
            <person name="Probst A.J."/>
            <person name="Ladd B."/>
            <person name="Jarett J.K."/>
            <person name="Geller-Mcgrath D.E."/>
            <person name="Sieber C.M."/>
            <person name="Emerson J.B."/>
            <person name="Anantharaman K."/>
            <person name="Thomas B.C."/>
            <person name="Malmstrom R."/>
            <person name="Stieglmeier M."/>
            <person name="Klingl A."/>
            <person name="Woyke T."/>
            <person name="Ryan C.M."/>
            <person name="Banfield J.F."/>
        </authorList>
    </citation>
    <scope>NUCLEOTIDE SEQUENCE [LARGE SCALE GENOMIC DNA]</scope>
    <source>
        <strain evidence="10">CG22_combo_CG10-13_8_21_14_all_39_12</strain>
    </source>
</reference>
<dbReference type="GO" id="GO:0003924">
    <property type="term" value="F:GTPase activity"/>
    <property type="evidence" value="ECO:0007669"/>
    <property type="project" value="UniProtKB-UniRule"/>
</dbReference>
<feature type="binding site" evidence="7">
    <location>
        <position position="190"/>
    </location>
    <ligand>
        <name>Mg(2+)</name>
        <dbReference type="ChEBI" id="CHEBI:18420"/>
    </ligand>
</feature>
<dbReference type="Proteomes" id="UP000228495">
    <property type="component" value="Unassembled WGS sequence"/>
</dbReference>
<dbReference type="InterPro" id="IPR006073">
    <property type="entry name" value="GTP-bd"/>
</dbReference>
<evidence type="ECO:0000259" key="8">
    <source>
        <dbReference type="PROSITE" id="PS51710"/>
    </source>
</evidence>
<dbReference type="PROSITE" id="PS00905">
    <property type="entry name" value="GTP1_OBG"/>
    <property type="match status" value="1"/>
</dbReference>
<dbReference type="EC" id="3.6.5.-" evidence="7"/>
<dbReference type="HAMAP" id="MF_01454">
    <property type="entry name" value="GTPase_Obg"/>
    <property type="match status" value="1"/>
</dbReference>
<proteinExistence type="inferred from homology"/>
<dbReference type="AlphaFoldDB" id="A0A2H0BG11"/>
<dbReference type="CDD" id="cd01898">
    <property type="entry name" value="Obg"/>
    <property type="match status" value="1"/>
</dbReference>
<feature type="binding site" evidence="7">
    <location>
        <begin position="326"/>
        <end position="328"/>
    </location>
    <ligand>
        <name>GTP</name>
        <dbReference type="ChEBI" id="CHEBI:37565"/>
    </ligand>
</feature>
<dbReference type="InterPro" id="IPR006169">
    <property type="entry name" value="GTP1_OBG_dom"/>
</dbReference>
<dbReference type="InterPro" id="IPR045086">
    <property type="entry name" value="OBG_GTPase"/>
</dbReference>
<dbReference type="GO" id="GO:0000287">
    <property type="term" value="F:magnesium ion binding"/>
    <property type="evidence" value="ECO:0007669"/>
    <property type="project" value="InterPro"/>
</dbReference>
<evidence type="ECO:0000256" key="7">
    <source>
        <dbReference type="HAMAP-Rule" id="MF_01454"/>
    </source>
</evidence>
<evidence type="ECO:0000256" key="5">
    <source>
        <dbReference type="ARBA" id="ARBA00022842"/>
    </source>
</evidence>
<sequence>MKHFADTAQIFIKAGNGGDGAVTFRREKFIPKGGPDGGNGADGGDVYIRATSKLHTLYDFTHKHKFLAENGEPGRKRKQFGKNGEDLFLEVPVGTIVYRLIKPDEDTEVEEEEVMPPQLEKIADLTKDGQVFLAAKGGVGGRGNDTYKSATNQTPMQYQEGGVGEEYDAVLELKVVADVGLIGLPNAGKSTLLSVITDAKPEIADYPFTTLSPNLGVMKHYDERYVLADLPGLIEGASQGKGLGDEFLRHVERTRVLVHLIDPLYEDPIASYKIIRNELGAYSKKLLEKPELVVLTKKDAQHNDELFDNYSHQLQELGVDRVMNISAVAHDGLEELKLAIVDLISQAPEEVQEESIESSNPVFTIDDLKSF</sequence>
<feature type="domain" description="OBG-type G" evidence="8">
    <location>
        <begin position="177"/>
        <end position="345"/>
    </location>
</feature>
<dbReference type="Pfam" id="PF01926">
    <property type="entry name" value="MMR_HSR1"/>
    <property type="match status" value="1"/>
</dbReference>
<dbReference type="PRINTS" id="PR00326">
    <property type="entry name" value="GTP1OBG"/>
</dbReference>
<dbReference type="PROSITE" id="PS51883">
    <property type="entry name" value="OBG"/>
    <property type="match status" value="1"/>
</dbReference>
<feature type="binding site" evidence="7">
    <location>
        <position position="210"/>
    </location>
    <ligand>
        <name>Mg(2+)</name>
        <dbReference type="ChEBI" id="CHEBI:18420"/>
    </ligand>
</feature>
<protein>
    <recommendedName>
        <fullName evidence="7">GTPase Obg</fullName>
        <ecNumber evidence="7">3.6.5.-</ecNumber>
    </recommendedName>
    <alternativeName>
        <fullName evidence="7">GTP-binding protein Obg</fullName>
    </alternativeName>
</protein>
<evidence type="ECO:0000256" key="3">
    <source>
        <dbReference type="ARBA" id="ARBA00022741"/>
    </source>
</evidence>
<dbReference type="InterPro" id="IPR036726">
    <property type="entry name" value="GTP1_OBG_dom_sf"/>
</dbReference>
<keyword evidence="5 7" id="KW-0460">Magnesium</keyword>
<evidence type="ECO:0000259" key="9">
    <source>
        <dbReference type="PROSITE" id="PS51883"/>
    </source>
</evidence>
<feature type="domain" description="Obg" evidence="9">
    <location>
        <begin position="2"/>
        <end position="176"/>
    </location>
</feature>
<keyword evidence="7" id="KW-0479">Metal-binding</keyword>
<keyword evidence="3 7" id="KW-0547">Nucleotide-binding</keyword>
<dbReference type="SUPFAM" id="SSF52540">
    <property type="entry name" value="P-loop containing nucleoside triphosphate hydrolases"/>
    <property type="match status" value="1"/>
</dbReference>
<dbReference type="NCBIfam" id="NF008956">
    <property type="entry name" value="PRK12299.1"/>
    <property type="match status" value="1"/>
</dbReference>
<comment type="cofactor">
    <cofactor evidence="7">
        <name>Mg(2+)</name>
        <dbReference type="ChEBI" id="CHEBI:18420"/>
    </cofactor>
</comment>
<dbReference type="PANTHER" id="PTHR11702:SF31">
    <property type="entry name" value="MITOCHONDRIAL RIBOSOME-ASSOCIATED GTPASE 2"/>
    <property type="match status" value="1"/>
</dbReference>
<dbReference type="FunFam" id="2.70.210.12:FF:000001">
    <property type="entry name" value="GTPase Obg"/>
    <property type="match status" value="1"/>
</dbReference>
<dbReference type="Pfam" id="PF01018">
    <property type="entry name" value="GTP1_OBG"/>
    <property type="match status" value="1"/>
</dbReference>
<feature type="binding site" evidence="7">
    <location>
        <begin position="296"/>
        <end position="299"/>
    </location>
    <ligand>
        <name>GTP</name>
        <dbReference type="ChEBI" id="CHEBI:37565"/>
    </ligand>
</feature>
<accession>A0A2H0BG11</accession>
<comment type="function">
    <text evidence="7">An essential GTPase which binds GTP, GDP and possibly (p)ppGpp with moderate affinity, with high nucleotide exchange rates and a fairly low GTP hydrolysis rate. Plays a role in control of the cell cycle, stress response, ribosome biogenesis and in those bacteria that undergo differentiation, in morphogenesis control.</text>
</comment>
<dbReference type="PROSITE" id="PS51710">
    <property type="entry name" value="G_OBG"/>
    <property type="match status" value="1"/>
</dbReference>
<evidence type="ECO:0000256" key="1">
    <source>
        <dbReference type="ARBA" id="ARBA00007699"/>
    </source>
</evidence>
<feature type="binding site" evidence="7">
    <location>
        <begin position="183"/>
        <end position="190"/>
    </location>
    <ligand>
        <name>GTP</name>
        <dbReference type="ChEBI" id="CHEBI:37565"/>
    </ligand>
</feature>
<comment type="similarity">
    <text evidence="1 7">Belongs to the TRAFAC class OBG-HflX-like GTPase superfamily. OBG GTPase family.</text>
</comment>
<dbReference type="InterPro" id="IPR031167">
    <property type="entry name" value="G_OBG"/>
</dbReference>
<evidence type="ECO:0000313" key="10">
    <source>
        <dbReference type="EMBL" id="PIP56612.1"/>
    </source>
</evidence>
<dbReference type="InterPro" id="IPR014100">
    <property type="entry name" value="GTP-bd_Obg/CgtA"/>
</dbReference>
<evidence type="ECO:0000313" key="11">
    <source>
        <dbReference type="Proteomes" id="UP000228495"/>
    </source>
</evidence>
<name>A0A2H0BG11_UNCKA</name>
<feature type="binding site" evidence="7">
    <location>
        <begin position="208"/>
        <end position="212"/>
    </location>
    <ligand>
        <name>GTP</name>
        <dbReference type="ChEBI" id="CHEBI:37565"/>
    </ligand>
</feature>
<feature type="binding site" evidence="7">
    <location>
        <begin position="229"/>
        <end position="232"/>
    </location>
    <ligand>
        <name>GTP</name>
        <dbReference type="ChEBI" id="CHEBI:37565"/>
    </ligand>
</feature>
<gene>
    <name evidence="7" type="primary">obg</name>
    <name evidence="10" type="ORF">COX05_02150</name>
</gene>
<dbReference type="Gene3D" id="2.70.210.12">
    <property type="entry name" value="GTP1/OBG domain"/>
    <property type="match status" value="1"/>
</dbReference>
<dbReference type="GO" id="GO:0005525">
    <property type="term" value="F:GTP binding"/>
    <property type="evidence" value="ECO:0007669"/>
    <property type="project" value="UniProtKB-UniRule"/>
</dbReference>
<keyword evidence="6 7" id="KW-0342">GTP-binding</keyword>
<dbReference type="InterPro" id="IPR027417">
    <property type="entry name" value="P-loop_NTPase"/>
</dbReference>
<dbReference type="NCBIfam" id="NF008955">
    <property type="entry name" value="PRK12297.1"/>
    <property type="match status" value="1"/>
</dbReference>
<dbReference type="SUPFAM" id="SSF82051">
    <property type="entry name" value="Obg GTP-binding protein N-terminal domain"/>
    <property type="match status" value="1"/>
</dbReference>
<organism evidence="10 11">
    <name type="scientific">candidate division WWE3 bacterium CG22_combo_CG10-13_8_21_14_all_39_12</name>
    <dbReference type="NCBI Taxonomy" id="1975094"/>
    <lineage>
        <taxon>Bacteria</taxon>
        <taxon>Katanobacteria</taxon>
    </lineage>
</organism>
<comment type="subcellular location">
    <subcellularLocation>
        <location evidence="7">Cytoplasm</location>
    </subcellularLocation>
</comment>
<dbReference type="InterPro" id="IPR006074">
    <property type="entry name" value="GTP1-OBG_CS"/>
</dbReference>
<dbReference type="EMBL" id="PCSU01000033">
    <property type="protein sequence ID" value="PIP56612.1"/>
    <property type="molecule type" value="Genomic_DNA"/>
</dbReference>
<dbReference type="PANTHER" id="PTHR11702">
    <property type="entry name" value="DEVELOPMENTALLY REGULATED GTP-BINDING PROTEIN-RELATED"/>
    <property type="match status" value="1"/>
</dbReference>